<dbReference type="Proteomes" id="UP000315700">
    <property type="component" value="Chromosome"/>
</dbReference>
<gene>
    <name evidence="3" type="ORF">Pan44_53630</name>
</gene>
<feature type="compositionally biased region" description="Basic and acidic residues" evidence="1">
    <location>
        <begin position="281"/>
        <end position="298"/>
    </location>
</feature>
<organism evidence="3 4">
    <name type="scientific">Caulifigura coniformis</name>
    <dbReference type="NCBI Taxonomy" id="2527983"/>
    <lineage>
        <taxon>Bacteria</taxon>
        <taxon>Pseudomonadati</taxon>
        <taxon>Planctomycetota</taxon>
        <taxon>Planctomycetia</taxon>
        <taxon>Planctomycetales</taxon>
        <taxon>Planctomycetaceae</taxon>
        <taxon>Caulifigura</taxon>
    </lineage>
</organism>
<evidence type="ECO:0000256" key="2">
    <source>
        <dbReference type="SAM" id="Phobius"/>
    </source>
</evidence>
<dbReference type="RefSeq" id="WP_145034660.1">
    <property type="nucleotide sequence ID" value="NZ_CP036271.1"/>
</dbReference>
<name>A0A517SME5_9PLAN</name>
<feature type="compositionally biased region" description="Basic and acidic residues" evidence="1">
    <location>
        <begin position="259"/>
        <end position="270"/>
    </location>
</feature>
<feature type="transmembrane region" description="Helical" evidence="2">
    <location>
        <begin position="189"/>
        <end position="209"/>
    </location>
</feature>
<reference evidence="3 4" key="1">
    <citation type="submission" date="2019-02" db="EMBL/GenBank/DDBJ databases">
        <title>Deep-cultivation of Planctomycetes and their phenomic and genomic characterization uncovers novel biology.</title>
        <authorList>
            <person name="Wiegand S."/>
            <person name="Jogler M."/>
            <person name="Boedeker C."/>
            <person name="Pinto D."/>
            <person name="Vollmers J."/>
            <person name="Rivas-Marin E."/>
            <person name="Kohn T."/>
            <person name="Peeters S.H."/>
            <person name="Heuer A."/>
            <person name="Rast P."/>
            <person name="Oberbeckmann S."/>
            <person name="Bunk B."/>
            <person name="Jeske O."/>
            <person name="Meyerdierks A."/>
            <person name="Storesund J.E."/>
            <person name="Kallscheuer N."/>
            <person name="Luecker S."/>
            <person name="Lage O.M."/>
            <person name="Pohl T."/>
            <person name="Merkel B.J."/>
            <person name="Hornburger P."/>
            <person name="Mueller R.-W."/>
            <person name="Bruemmer F."/>
            <person name="Labrenz M."/>
            <person name="Spormann A.M."/>
            <person name="Op den Camp H."/>
            <person name="Overmann J."/>
            <person name="Amann R."/>
            <person name="Jetten M.S.M."/>
            <person name="Mascher T."/>
            <person name="Medema M.H."/>
            <person name="Devos D.P."/>
            <person name="Kaster A.-K."/>
            <person name="Ovreas L."/>
            <person name="Rohde M."/>
            <person name="Galperin M.Y."/>
            <person name="Jogler C."/>
        </authorList>
    </citation>
    <scope>NUCLEOTIDE SEQUENCE [LARGE SCALE GENOMIC DNA]</scope>
    <source>
        <strain evidence="3 4">Pan44</strain>
    </source>
</reference>
<proteinExistence type="predicted"/>
<dbReference type="InParanoid" id="A0A517SME5"/>
<evidence type="ECO:0000313" key="3">
    <source>
        <dbReference type="EMBL" id="QDT57295.1"/>
    </source>
</evidence>
<evidence type="ECO:0000313" key="4">
    <source>
        <dbReference type="Proteomes" id="UP000315700"/>
    </source>
</evidence>
<dbReference type="EMBL" id="CP036271">
    <property type="protein sequence ID" value="QDT57295.1"/>
    <property type="molecule type" value="Genomic_DNA"/>
</dbReference>
<evidence type="ECO:0000256" key="1">
    <source>
        <dbReference type="SAM" id="MobiDB-lite"/>
    </source>
</evidence>
<keyword evidence="4" id="KW-1185">Reference proteome</keyword>
<feature type="region of interest" description="Disordered" evidence="1">
    <location>
        <begin position="259"/>
        <end position="304"/>
    </location>
</feature>
<protein>
    <submittedName>
        <fullName evidence="3">Uncharacterized protein</fullName>
    </submittedName>
</protein>
<dbReference type="KEGG" id="ccos:Pan44_53630"/>
<keyword evidence="2" id="KW-1133">Transmembrane helix</keyword>
<keyword evidence="2" id="KW-0472">Membrane</keyword>
<sequence>MNDTTTKTSPQSVIERIVTSSVTYVVTIIAGLAASAVQYEFERYGQPVAGQVFEHRSEKFFAKEFNLFNAGLVSLDEGIQLEAVVPEPELAADQHSVKGVFPSGLRIEPVNTELISQRRGSETIISVTPMSGTKLTRLEPGSRIGLKLTANDEASLSRVKIQLHPAGNDPVDVSSDRPPLFRERFGRSVYMLGGGLVGSGLLGLILNHLRLVQSRRQIEIAAAVREATQLVTTACQDSLCAALRSVCSEMTATREADELERLAKLPKPEDVPASQSGVAKDAIKNKKPKPEPKTKARSDVPLSS</sequence>
<keyword evidence="2" id="KW-0812">Transmembrane</keyword>
<dbReference type="AlphaFoldDB" id="A0A517SME5"/>
<accession>A0A517SME5</accession>